<organism evidence="2 3">
    <name type="scientific">Stephanodiscus triporus</name>
    <dbReference type="NCBI Taxonomy" id="2934178"/>
    <lineage>
        <taxon>Eukaryota</taxon>
        <taxon>Sar</taxon>
        <taxon>Stramenopiles</taxon>
        <taxon>Ochrophyta</taxon>
        <taxon>Bacillariophyta</taxon>
        <taxon>Coscinodiscophyceae</taxon>
        <taxon>Thalassiosirophycidae</taxon>
        <taxon>Stephanodiscales</taxon>
        <taxon>Stephanodiscaceae</taxon>
        <taxon>Stephanodiscus</taxon>
    </lineage>
</organism>
<evidence type="ECO:0000256" key="1">
    <source>
        <dbReference type="SAM" id="MobiDB-lite"/>
    </source>
</evidence>
<comment type="caution">
    <text evidence="2">The sequence shown here is derived from an EMBL/GenBank/DDBJ whole genome shotgun (WGS) entry which is preliminary data.</text>
</comment>
<evidence type="ECO:0000313" key="2">
    <source>
        <dbReference type="EMBL" id="KAL3784843.1"/>
    </source>
</evidence>
<name>A0ABD3PA01_9STRA</name>
<proteinExistence type="predicted"/>
<dbReference type="Proteomes" id="UP001530315">
    <property type="component" value="Unassembled WGS sequence"/>
</dbReference>
<reference evidence="2 3" key="1">
    <citation type="submission" date="2024-10" db="EMBL/GenBank/DDBJ databases">
        <title>Updated reference genomes for cyclostephanoid diatoms.</title>
        <authorList>
            <person name="Roberts W.R."/>
            <person name="Alverson A.J."/>
        </authorList>
    </citation>
    <scope>NUCLEOTIDE SEQUENCE [LARGE SCALE GENOMIC DNA]</scope>
    <source>
        <strain evidence="2 3">AJA276-08</strain>
    </source>
</reference>
<keyword evidence="3" id="KW-1185">Reference proteome</keyword>
<accession>A0ABD3PA01</accession>
<dbReference type="EMBL" id="JALLAZ020000914">
    <property type="protein sequence ID" value="KAL3784843.1"/>
    <property type="molecule type" value="Genomic_DNA"/>
</dbReference>
<gene>
    <name evidence="2" type="ORF">ACHAW5_009062</name>
</gene>
<protein>
    <submittedName>
        <fullName evidence="2">Uncharacterized protein</fullName>
    </submittedName>
</protein>
<sequence>MTLLRDHEVYFLQWAALTHVGLTTSTIPFATAGNAPGRRGGGVSLAAPLASSLALLLSNLPMTPVRGYDLLVNASGGGDFYRNLYNGFGETKEVIGGMYQDPVFDSSGARVGTLQGYSYYLGTDWKEWNSNAWMFLDGGELILLGTRIIAGTGKYERYTGGKIVEINDAQALNHTAKIDLIEPDVQPADGDASSGDAVVTTFRITSAGGYYMAITDQNNSQIGEIFQNPMIDASDQVIGMHQGFAFNFPNNTSISDLGYSTGTELENSNRLFQMDDGEKINAINQAVVFGTGPYRKYEGSIFSEVNFSPDPNYVANITLVVNDDAASAVSGDVTLCVISKGGYYAAITDPETGDHIGARFQNPVFDSSTGERIGTNQGYGFYFPSNDFTREIAQGNRHFFLNEGTLNIYNDVVVGATGRYKQYTGGIIHETIHSQIPYNSSIHLVVPSIEDSSSTGEKAPTEVDGGSATSSS</sequence>
<evidence type="ECO:0000313" key="3">
    <source>
        <dbReference type="Proteomes" id="UP001530315"/>
    </source>
</evidence>
<dbReference type="AlphaFoldDB" id="A0ABD3PA01"/>
<feature type="region of interest" description="Disordered" evidence="1">
    <location>
        <begin position="449"/>
        <end position="472"/>
    </location>
</feature>